<keyword evidence="2" id="KW-0378">Hydrolase</keyword>
<keyword evidence="3" id="KW-1185">Reference proteome</keyword>
<protein>
    <submittedName>
        <fullName evidence="2">Alpha/beta hydrolase</fullName>
    </submittedName>
</protein>
<proteinExistence type="predicted"/>
<dbReference type="InterPro" id="IPR029058">
    <property type="entry name" value="AB_hydrolase_fold"/>
</dbReference>
<dbReference type="Gene3D" id="3.40.50.1820">
    <property type="entry name" value="alpha/beta hydrolase"/>
    <property type="match status" value="1"/>
</dbReference>
<dbReference type="RefSeq" id="WP_131519195.1">
    <property type="nucleotide sequence ID" value="NZ_SJKD01000016.1"/>
</dbReference>
<dbReference type="Proteomes" id="UP000293342">
    <property type="component" value="Unassembled WGS sequence"/>
</dbReference>
<dbReference type="OrthoDB" id="3874139at2"/>
<sequence>MNTVLLIHGGLWDAMDAKAFWGTTGVIDGLASHGVTVLAPDRLKRPSGWDAEVTALGEHLRNLRLSPGDSGLTIVGASNGCAVAARLAIEHPDLVDRLLLAWPATGGDAVVDARTRAGLIGFGCPPEVVDGLLAGGTLRGVTDAELTGLARIPVAVLPSVPENPSHQRKTVDALLRLIQGSRELAGSAEPPLPTFPPYLDQLVRTIVEFVN</sequence>
<evidence type="ECO:0000313" key="2">
    <source>
        <dbReference type="EMBL" id="TCC36705.1"/>
    </source>
</evidence>
<dbReference type="InterPro" id="IPR000073">
    <property type="entry name" value="AB_hydrolase_1"/>
</dbReference>
<gene>
    <name evidence="2" type="ORF">E0H75_41325</name>
</gene>
<reference evidence="2 3" key="1">
    <citation type="submission" date="2019-02" db="EMBL/GenBank/DDBJ databases">
        <title>Kribbella capetownensis sp. nov. and Kribbella speibonae sp. nov., isolated from soil.</title>
        <authorList>
            <person name="Curtis S.M."/>
            <person name="Norton I."/>
            <person name="Everest G.J."/>
            <person name="Meyers P.R."/>
        </authorList>
    </citation>
    <scope>NUCLEOTIDE SEQUENCE [LARGE SCALE GENOMIC DNA]</scope>
    <source>
        <strain evidence="2 3">YM53</strain>
    </source>
</reference>
<dbReference type="Pfam" id="PF00561">
    <property type="entry name" value="Abhydrolase_1"/>
    <property type="match status" value="1"/>
</dbReference>
<dbReference type="SUPFAM" id="SSF53474">
    <property type="entry name" value="alpha/beta-Hydrolases"/>
    <property type="match status" value="1"/>
</dbReference>
<evidence type="ECO:0000313" key="3">
    <source>
        <dbReference type="Proteomes" id="UP000293342"/>
    </source>
</evidence>
<name>A0A4R0J5T6_9ACTN</name>
<evidence type="ECO:0000259" key="1">
    <source>
        <dbReference type="Pfam" id="PF00561"/>
    </source>
</evidence>
<dbReference type="GO" id="GO:0016787">
    <property type="term" value="F:hydrolase activity"/>
    <property type="evidence" value="ECO:0007669"/>
    <property type="project" value="UniProtKB-KW"/>
</dbReference>
<comment type="caution">
    <text evidence="2">The sequence shown here is derived from an EMBL/GenBank/DDBJ whole genome shotgun (WGS) entry which is preliminary data.</text>
</comment>
<accession>A0A4R0J5T6</accession>
<organism evidence="2 3">
    <name type="scientific">Kribbella capetownensis</name>
    <dbReference type="NCBI Taxonomy" id="1572659"/>
    <lineage>
        <taxon>Bacteria</taxon>
        <taxon>Bacillati</taxon>
        <taxon>Actinomycetota</taxon>
        <taxon>Actinomycetes</taxon>
        <taxon>Propionibacteriales</taxon>
        <taxon>Kribbellaceae</taxon>
        <taxon>Kribbella</taxon>
    </lineage>
</organism>
<dbReference type="EMBL" id="SJKD01000016">
    <property type="protein sequence ID" value="TCC36705.1"/>
    <property type="molecule type" value="Genomic_DNA"/>
</dbReference>
<dbReference type="AlphaFoldDB" id="A0A4R0J5T6"/>
<feature type="domain" description="AB hydrolase-1" evidence="1">
    <location>
        <begin position="3"/>
        <end position="100"/>
    </location>
</feature>